<accession>A0ABR3P771</accession>
<evidence type="ECO:0000313" key="1">
    <source>
        <dbReference type="EMBL" id="KAL1301570.1"/>
    </source>
</evidence>
<comment type="caution">
    <text evidence="1">The sequence shown here is derived from an EMBL/GenBank/DDBJ whole genome shotgun (WGS) entry which is preliminary data.</text>
</comment>
<dbReference type="Gene3D" id="3.80.10.10">
    <property type="entry name" value="Ribonuclease Inhibitor"/>
    <property type="match status" value="1"/>
</dbReference>
<evidence type="ECO:0000313" key="2">
    <source>
        <dbReference type="Proteomes" id="UP001562354"/>
    </source>
</evidence>
<dbReference type="GeneID" id="95979504"/>
<dbReference type="InterPro" id="IPR032675">
    <property type="entry name" value="LRR_dom_sf"/>
</dbReference>
<dbReference type="RefSeq" id="XP_069197846.1">
    <property type="nucleotide sequence ID" value="XM_069345647.1"/>
</dbReference>
<reference evidence="1 2" key="1">
    <citation type="submission" date="2024-07" db="EMBL/GenBank/DDBJ databases">
        <title>Draft sequence of the Neodothiora populina.</title>
        <authorList>
            <person name="Drown D.D."/>
            <person name="Schuette U.S."/>
            <person name="Buechlein A.B."/>
            <person name="Rusch D.R."/>
            <person name="Winton L.W."/>
            <person name="Adams G.A."/>
        </authorList>
    </citation>
    <scope>NUCLEOTIDE SEQUENCE [LARGE SCALE GENOMIC DNA]</scope>
    <source>
        <strain evidence="1 2">CPC 39397</strain>
    </source>
</reference>
<keyword evidence="2" id="KW-1185">Reference proteome</keyword>
<proteinExistence type="predicted"/>
<sequence>MAAQSQLPQGEYVDPAQAQGAQIPLQSFSLPQFPPQAQGLKALTLTSDIKLDDYQSLLSQQFEIPLLPTSIESLTLELFSLGYPPGFLTQLADRLPNIKSLVVYSQLLGGVSEASQADCVEFFRKLSGLRALHLLDVFAKAGFFTSIAPYLTYSAEGEDARRGLMFLEINYTVQHSDADFLPKIQATELPKLIGPGLITAAFNVSEADVTDDPDDPNNASDAPEEELAKDGIMAFNKTLASGLVDMLTDEETRPRSLKVLNLTLYTLTPADLKKVAEKHTGLMVLSATIEVDEQDANRRFLVKTLASLNKLEQVEIVASPSLPFFMAVQNTRANALEGSMPSIKDMEGLAEKCKQLKNLKANILRSHAMDSLEWAKDKDKWEGGIKHGDMLISGAA</sequence>
<name>A0ABR3P771_9PEZI</name>
<protein>
    <submittedName>
        <fullName evidence="1">Uncharacterized protein</fullName>
    </submittedName>
</protein>
<dbReference type="Proteomes" id="UP001562354">
    <property type="component" value="Unassembled WGS sequence"/>
</dbReference>
<dbReference type="EMBL" id="JBFMKM010000013">
    <property type="protein sequence ID" value="KAL1301570.1"/>
    <property type="molecule type" value="Genomic_DNA"/>
</dbReference>
<organism evidence="1 2">
    <name type="scientific">Neodothiora populina</name>
    <dbReference type="NCBI Taxonomy" id="2781224"/>
    <lineage>
        <taxon>Eukaryota</taxon>
        <taxon>Fungi</taxon>
        <taxon>Dikarya</taxon>
        <taxon>Ascomycota</taxon>
        <taxon>Pezizomycotina</taxon>
        <taxon>Dothideomycetes</taxon>
        <taxon>Dothideomycetidae</taxon>
        <taxon>Dothideales</taxon>
        <taxon>Dothioraceae</taxon>
        <taxon>Neodothiora</taxon>
    </lineage>
</organism>
<gene>
    <name evidence="1" type="ORF">AAFC00_005805</name>
</gene>